<sequence length="821" mass="94001">MNMPDSFGFRELETSLGPTLRESKEGIWDLDLKNLRIFTGLSILSRTLGEEVFEQVRNGIGDVTIFYKINPNINQELLNLHIGYIQIYARAGVLKDILLFKEEFQDHLRTVFGTFQRQVWAKRIHPEFYGENPETCSVYALVFPFHHASPNENVDYQFILERVPNQKEPGEFFFRLTVENYDRANIDLTALPHVIVDDIGSRIFIAGSTKIAEAINNGILSAAQRGEKFYAEENRSFSKVFEQIEKTPLGKLDQISVFWDKKFSDEIVKTDPTEALPLFKKIFLVLEDHEIAKHLKEGFTIRVQLADEIGVYIDLSRLDRVLNFSFNVKRTTLNPDHYLKRMPILEKIANRENHRFDLTEFNVFLIHHITSEIIALIETFRRLGSRQLTVAFVKYGGVVPANYLDVLLDVPTDHFYMSGLQLKVGPKNKIYYSVSHLYSDSSKLKSLYDRLEKEKLGFFDAMKLLSGHLFLNLLLDSFRKKERTILVEDGGYVAPFFNEFAFSGKDVEFLCKEYSVIREAPKMQVSDFLTRTLVGTVEHTRNGYDRLKDVRDKNRKLFLPAFSIAISDQKVREESKEVAYSILNAVEAILNGQGMILSSRKILILGARGNIGSYLCRYLESRLHETNRDLVQVDIKFSKPEGLNYRTIDEIARDEFLSRDLILGVIGCSILKQEHFEDLILNGTKSKILVASGSTKTAEYTDLIHWIDRLSFSEDKRIGGYPVRLEFDRILDPQSGIDQGGKVSFFVSKEDAEIEKTFFLLSDLSPINFLFYGVPTEGMDAIIGQLASVTLGMADQSKNGKPLPPELYAVDHEIDIWGNPI</sequence>
<name>M6VF25_9LEPT</name>
<comment type="caution">
    <text evidence="1">The sequence shown here is derived from an EMBL/GenBank/DDBJ whole genome shotgun (WGS) entry which is preliminary data.</text>
</comment>
<dbReference type="Proteomes" id="UP000012149">
    <property type="component" value="Unassembled WGS sequence"/>
</dbReference>
<evidence type="ECO:0000313" key="2">
    <source>
        <dbReference type="Proteomes" id="UP000012149"/>
    </source>
</evidence>
<reference evidence="1 2" key="1">
    <citation type="submission" date="2013-01" db="EMBL/GenBank/DDBJ databases">
        <authorList>
            <person name="Harkins D.M."/>
            <person name="Durkin A.S."/>
            <person name="Brinkac L.M."/>
            <person name="Haft D.H."/>
            <person name="Selengut J.D."/>
            <person name="Sanka R."/>
            <person name="DePew J."/>
            <person name="Purushe J."/>
            <person name="Matthias M.A."/>
            <person name="Vinetz J.M."/>
            <person name="Sutton G.G."/>
            <person name="Nierman W.C."/>
            <person name="Fouts D.E."/>
        </authorList>
    </citation>
    <scope>NUCLEOTIDE SEQUENCE [LARGE SCALE GENOMIC DNA]</scope>
    <source>
        <strain evidence="1 2">CBC1416</strain>
    </source>
</reference>
<dbReference type="EMBL" id="AKWE02000184">
    <property type="protein sequence ID" value="EMO56067.1"/>
    <property type="molecule type" value="Genomic_DNA"/>
</dbReference>
<gene>
    <name evidence="1" type="ORF">LEP1GSC161_2233</name>
</gene>
<proteinExistence type="predicted"/>
<accession>M6VF25</accession>
<dbReference type="AlphaFoldDB" id="M6VF25"/>
<protein>
    <submittedName>
        <fullName evidence="1">Uncharacterized protein</fullName>
    </submittedName>
</protein>
<evidence type="ECO:0000313" key="1">
    <source>
        <dbReference type="EMBL" id="EMO56067.1"/>
    </source>
</evidence>
<organism evidence="1 2">
    <name type="scientific">Leptospira santarosai str. CBC1416</name>
    <dbReference type="NCBI Taxonomy" id="1193059"/>
    <lineage>
        <taxon>Bacteria</taxon>
        <taxon>Pseudomonadati</taxon>
        <taxon>Spirochaetota</taxon>
        <taxon>Spirochaetia</taxon>
        <taxon>Leptospirales</taxon>
        <taxon>Leptospiraceae</taxon>
        <taxon>Leptospira</taxon>
    </lineage>
</organism>